<feature type="region of interest" description="Disordered" evidence="1">
    <location>
        <begin position="143"/>
        <end position="163"/>
    </location>
</feature>
<gene>
    <name evidence="3" type="ORF">HDC16100</name>
</gene>
<organism evidence="3">
    <name type="scientific">Drosophila melanogaster</name>
    <name type="common">Fruit fly</name>
    <dbReference type="NCBI Taxonomy" id="7227"/>
    <lineage>
        <taxon>Eukaryota</taxon>
        <taxon>Metazoa</taxon>
        <taxon>Ecdysozoa</taxon>
        <taxon>Arthropoda</taxon>
        <taxon>Hexapoda</taxon>
        <taxon>Insecta</taxon>
        <taxon>Pterygota</taxon>
        <taxon>Neoptera</taxon>
        <taxon>Endopterygota</taxon>
        <taxon>Diptera</taxon>
        <taxon>Brachycera</taxon>
        <taxon>Muscomorpha</taxon>
        <taxon>Ephydroidea</taxon>
        <taxon>Drosophilidae</taxon>
        <taxon>Drosophila</taxon>
        <taxon>Sophophora</taxon>
    </lineage>
</organism>
<evidence type="ECO:0000313" key="3">
    <source>
        <dbReference type="EMBL" id="DAA04394.1"/>
    </source>
</evidence>
<name>Q6IJ27_DROME</name>
<proteinExistence type="predicted"/>
<evidence type="ECO:0000256" key="1">
    <source>
        <dbReference type="SAM" id="MobiDB-lite"/>
    </source>
</evidence>
<protein>
    <submittedName>
        <fullName evidence="3">HDC16100</fullName>
    </submittedName>
</protein>
<reference evidence="3" key="1">
    <citation type="journal article" date="2003" name="Genome Biol.">
        <title>An integrated gene annotation and transcriptional profiling approach towards the full gene content of the Drosophila genome.</title>
        <authorList>
            <person name="Hild M."/>
            <person name="Beckmann B."/>
            <person name="Haas S.A."/>
            <person name="Koch B."/>
            <person name="Solovyev V."/>
            <person name="Busold C."/>
            <person name="Fellenberg K."/>
            <person name="Boutros M."/>
            <person name="Vingron M."/>
            <person name="Sauer F."/>
            <person name="Hoheisel J.D."/>
            <person name="Paro R."/>
        </authorList>
    </citation>
    <scope>NUCLEOTIDE SEQUENCE</scope>
</reference>
<keyword evidence="2" id="KW-0472">Membrane</keyword>
<feature type="transmembrane region" description="Helical" evidence="2">
    <location>
        <begin position="99"/>
        <end position="126"/>
    </location>
</feature>
<keyword evidence="2" id="KW-0812">Transmembrane</keyword>
<evidence type="ECO:0000256" key="2">
    <source>
        <dbReference type="SAM" id="Phobius"/>
    </source>
</evidence>
<dbReference type="EMBL" id="BK002889">
    <property type="protein sequence ID" value="DAA04394.1"/>
    <property type="molecule type" value="Genomic_DNA"/>
</dbReference>
<keyword evidence="2" id="KW-1133">Transmembrane helix</keyword>
<dbReference type="AlphaFoldDB" id="Q6IJ27"/>
<accession>Q6IJ27</accession>
<sequence>MSSTWPSRQSNTLARGWIQQDPSAKEPTAKRSSNWSHIAGLCELLDISVMLDMVAMATITLATFDLVRNSMSDFSPCINYKCKAHSVVWEAPQAEEAGLLILLLLLFASARVVLLVVVVMVSVGLGGCSCASNNMRSPTKWNSLAGSGKGNHRNVGQVAGLNH</sequence>